<reference evidence="2 3" key="1">
    <citation type="submission" date="2016-09" db="EMBL/GenBank/DDBJ databases">
        <title>Pseudoalteromonas amylolytica sp. nov., isolated from the surface seawater.</title>
        <authorList>
            <person name="Wu Y.-H."/>
            <person name="Cheng H."/>
            <person name="Jin X.-B."/>
            <person name="Wang C.-S."/>
            <person name="Xu X.-W."/>
        </authorList>
    </citation>
    <scope>NUCLEOTIDE SEQUENCE [LARGE SCALE GENOMIC DNA]</scope>
    <source>
        <strain evidence="2 3">JW1</strain>
    </source>
</reference>
<keyword evidence="1" id="KW-0472">Membrane</keyword>
<sequence>MDSEIITLVAAVIGIFGDLIAITGYLSKKNEGHSGFSVSFLNSVSQKVYAYLFASATWILLVLVWFLGFEPYGPFILDREANQLVAIMMSFPVTIAFLFSAKHLFSGGSNAT</sequence>
<feature type="transmembrane region" description="Helical" evidence="1">
    <location>
        <begin position="48"/>
        <end position="69"/>
    </location>
</feature>
<keyword evidence="3" id="KW-1185">Reference proteome</keyword>
<dbReference type="AlphaFoldDB" id="A0A1S1MUE5"/>
<dbReference type="RefSeq" id="WP_070983622.1">
    <property type="nucleotide sequence ID" value="NZ_MKJU01000010.1"/>
</dbReference>
<dbReference type="EMBL" id="MKJU01000010">
    <property type="protein sequence ID" value="OHU92375.1"/>
    <property type="molecule type" value="Genomic_DNA"/>
</dbReference>
<feature type="transmembrane region" description="Helical" evidence="1">
    <location>
        <begin position="6"/>
        <end position="27"/>
    </location>
</feature>
<evidence type="ECO:0000256" key="1">
    <source>
        <dbReference type="SAM" id="Phobius"/>
    </source>
</evidence>
<dbReference type="STRING" id="1859457.BET10_05875"/>
<evidence type="ECO:0000313" key="2">
    <source>
        <dbReference type="EMBL" id="OHU92375.1"/>
    </source>
</evidence>
<gene>
    <name evidence="2" type="ORF">BET10_05875</name>
</gene>
<dbReference type="Proteomes" id="UP000179786">
    <property type="component" value="Unassembled WGS sequence"/>
</dbReference>
<evidence type="ECO:0000313" key="3">
    <source>
        <dbReference type="Proteomes" id="UP000179786"/>
    </source>
</evidence>
<proteinExistence type="predicted"/>
<protein>
    <submittedName>
        <fullName evidence="2">Uncharacterized protein</fullName>
    </submittedName>
</protein>
<name>A0A1S1MUE5_9GAMM</name>
<keyword evidence="1" id="KW-0812">Transmembrane</keyword>
<organism evidence="2 3">
    <name type="scientific">Pseudoalteromonas amylolytica</name>
    <dbReference type="NCBI Taxonomy" id="1859457"/>
    <lineage>
        <taxon>Bacteria</taxon>
        <taxon>Pseudomonadati</taxon>
        <taxon>Pseudomonadota</taxon>
        <taxon>Gammaproteobacteria</taxon>
        <taxon>Alteromonadales</taxon>
        <taxon>Pseudoalteromonadaceae</taxon>
        <taxon>Pseudoalteromonas</taxon>
    </lineage>
</organism>
<accession>A0A1S1MUE5</accession>
<keyword evidence="1" id="KW-1133">Transmembrane helix</keyword>
<comment type="caution">
    <text evidence="2">The sequence shown here is derived from an EMBL/GenBank/DDBJ whole genome shotgun (WGS) entry which is preliminary data.</text>
</comment>
<feature type="transmembrane region" description="Helical" evidence="1">
    <location>
        <begin position="81"/>
        <end position="99"/>
    </location>
</feature>